<sequence>MAMRLEVQQRLLELNRQFYATVAEEFDRTRQGLPEGMQRLARLLGERLPSPVRVLDVGCGNGRFARALAEAGVAGTYTGLDADERLLALAMEQTRGLKGLSCDFARVDLAQPDWVVATEAPYSAVVALAVLHHFPGHALRQRLVQEMAGLLIPQGLLALSTWQFLSAPRFLERTLPWSEIGLSEADVEPGDALLPWNQGVHAVRYVHHLDLTEVEALIVACGLRVIEHFRADGKEGNLNLFVVAH</sequence>
<reference evidence="4" key="1">
    <citation type="journal article" date="2020" name="mSystems">
        <title>Genome- and Community-Level Interaction Insights into Carbon Utilization and Element Cycling Functions of Hydrothermarchaeota in Hydrothermal Sediment.</title>
        <authorList>
            <person name="Zhou Z."/>
            <person name="Liu Y."/>
            <person name="Xu W."/>
            <person name="Pan J."/>
            <person name="Luo Z.H."/>
            <person name="Li M."/>
        </authorList>
    </citation>
    <scope>NUCLEOTIDE SEQUENCE [LARGE SCALE GENOMIC DNA]</scope>
    <source>
        <strain evidence="4">SpSt-289</strain>
    </source>
</reference>
<evidence type="ECO:0000256" key="3">
    <source>
        <dbReference type="ARBA" id="ARBA00022691"/>
    </source>
</evidence>
<dbReference type="AlphaFoldDB" id="A0A7C1JHE1"/>
<accession>A0A7C1JHE1</accession>
<dbReference type="GO" id="GO:0008168">
    <property type="term" value="F:methyltransferase activity"/>
    <property type="evidence" value="ECO:0007669"/>
    <property type="project" value="UniProtKB-KW"/>
</dbReference>
<dbReference type="Gene3D" id="3.40.50.150">
    <property type="entry name" value="Vaccinia Virus protein VP39"/>
    <property type="match status" value="1"/>
</dbReference>
<evidence type="ECO:0000256" key="2">
    <source>
        <dbReference type="ARBA" id="ARBA00022679"/>
    </source>
</evidence>
<evidence type="ECO:0000256" key="1">
    <source>
        <dbReference type="ARBA" id="ARBA00022603"/>
    </source>
</evidence>
<keyword evidence="3" id="KW-0949">S-adenosyl-L-methionine</keyword>
<dbReference type="PANTHER" id="PTHR43464">
    <property type="entry name" value="METHYLTRANSFERASE"/>
    <property type="match status" value="1"/>
</dbReference>
<dbReference type="EMBL" id="DSMG01000084">
    <property type="protein sequence ID" value="HDX31441.1"/>
    <property type="molecule type" value="Genomic_DNA"/>
</dbReference>
<gene>
    <name evidence="4" type="ORF">ENQ20_08090</name>
</gene>
<dbReference type="CDD" id="cd02440">
    <property type="entry name" value="AdoMet_MTases"/>
    <property type="match status" value="1"/>
</dbReference>
<dbReference type="PANTHER" id="PTHR43464:SF19">
    <property type="entry name" value="UBIQUINONE BIOSYNTHESIS O-METHYLTRANSFERASE, MITOCHONDRIAL"/>
    <property type="match status" value="1"/>
</dbReference>
<protein>
    <submittedName>
        <fullName evidence="4">Class I SAM-dependent methyltransferase</fullName>
    </submittedName>
</protein>
<keyword evidence="2 4" id="KW-0808">Transferase</keyword>
<keyword evidence="1 4" id="KW-0489">Methyltransferase</keyword>
<organism evidence="4">
    <name type="scientific">Caldilinea aerophila</name>
    <dbReference type="NCBI Taxonomy" id="133453"/>
    <lineage>
        <taxon>Bacteria</taxon>
        <taxon>Bacillati</taxon>
        <taxon>Chloroflexota</taxon>
        <taxon>Caldilineae</taxon>
        <taxon>Caldilineales</taxon>
        <taxon>Caldilineaceae</taxon>
        <taxon>Caldilinea</taxon>
    </lineage>
</organism>
<dbReference type="GO" id="GO:0032259">
    <property type="term" value="P:methylation"/>
    <property type="evidence" value="ECO:0007669"/>
    <property type="project" value="UniProtKB-KW"/>
</dbReference>
<name>A0A7C1JHE1_9CHLR</name>
<dbReference type="InterPro" id="IPR029063">
    <property type="entry name" value="SAM-dependent_MTases_sf"/>
</dbReference>
<comment type="caution">
    <text evidence="4">The sequence shown here is derived from an EMBL/GenBank/DDBJ whole genome shotgun (WGS) entry which is preliminary data.</text>
</comment>
<dbReference type="SUPFAM" id="SSF53335">
    <property type="entry name" value="S-adenosyl-L-methionine-dependent methyltransferases"/>
    <property type="match status" value="1"/>
</dbReference>
<dbReference type="Pfam" id="PF13489">
    <property type="entry name" value="Methyltransf_23"/>
    <property type="match status" value="1"/>
</dbReference>
<proteinExistence type="predicted"/>
<evidence type="ECO:0000313" key="4">
    <source>
        <dbReference type="EMBL" id="HDX31441.1"/>
    </source>
</evidence>